<evidence type="ECO:0000313" key="5">
    <source>
        <dbReference type="EMBL" id="MCC2030731.1"/>
    </source>
</evidence>
<feature type="domain" description="Glycosyl transferase family 1" evidence="3">
    <location>
        <begin position="197"/>
        <end position="329"/>
    </location>
</feature>
<proteinExistence type="predicted"/>
<dbReference type="CDD" id="cd03811">
    <property type="entry name" value="GT4_GT28_WabH-like"/>
    <property type="match status" value="1"/>
</dbReference>
<dbReference type="InterPro" id="IPR001296">
    <property type="entry name" value="Glyco_trans_1"/>
</dbReference>
<accession>A0A9X1S0M0</accession>
<dbReference type="PANTHER" id="PTHR12526">
    <property type="entry name" value="GLYCOSYLTRANSFERASE"/>
    <property type="match status" value="1"/>
</dbReference>
<dbReference type="AlphaFoldDB" id="A0A9X1S0M0"/>
<sequence length="360" mass="37839">MAVTIDPIALWVVPVSDLGGVARHVLDSARAGLPGWRLVVLCPEGPLAEALRARGAAVTTGALGPEAGLLASVQTLRKVARALRPAVVHSHLAYADIVVAATPLPRRTRRFTTEHGIAGDDAVYHGSALTSRIMGAVHRVRLRRFDGVIAVSAATRRAMIAKWRPRQRVTVIRNGVDLPDGIVPRTPVLGADGREQSNALRVLSLSRLAPEKRIDVLIDAFALVHAENPDATLTIAGTGPLEEPLRAQAARWGLSDAVGFPGYVDPEEAMAAADVVAQLSVWENCSYTLLDAVARGIRVVASDVGGNAEIVPASALVSDPGDPAVVAGLLTAVRSTELAEPNEVDSIAVMVERTSAAYQA</sequence>
<reference evidence="5" key="1">
    <citation type="submission" date="2021-04" db="EMBL/GenBank/DDBJ databases">
        <title>Microbacterium tenobrionis sp. nov. and Microbacterium allomyrinae sp. nov., isolated from larvae of Tenobrio molitor and Allomyrina dichotoma, respectively.</title>
        <authorList>
            <person name="Lee S.D."/>
        </authorList>
    </citation>
    <scope>NUCLEOTIDE SEQUENCE</scope>
    <source>
        <strain evidence="5">BWT-G7</strain>
    </source>
</reference>
<organism evidence="5 6">
    <name type="scientific">Microbacterium allomyrinae</name>
    <dbReference type="NCBI Taxonomy" id="2830666"/>
    <lineage>
        <taxon>Bacteria</taxon>
        <taxon>Bacillati</taxon>
        <taxon>Actinomycetota</taxon>
        <taxon>Actinomycetes</taxon>
        <taxon>Micrococcales</taxon>
        <taxon>Microbacteriaceae</taxon>
        <taxon>Microbacterium</taxon>
    </lineage>
</organism>
<dbReference type="PANTHER" id="PTHR12526:SF510">
    <property type="entry name" value="D-INOSITOL 3-PHOSPHATE GLYCOSYLTRANSFERASE"/>
    <property type="match status" value="1"/>
</dbReference>
<dbReference type="EMBL" id="JAGTTN010000001">
    <property type="protein sequence ID" value="MCC2030731.1"/>
    <property type="molecule type" value="Genomic_DNA"/>
</dbReference>
<protein>
    <submittedName>
        <fullName evidence="5">Glycosyltransferase</fullName>
    </submittedName>
</protein>
<evidence type="ECO:0000313" key="6">
    <source>
        <dbReference type="Proteomes" id="UP001139354"/>
    </source>
</evidence>
<keyword evidence="2" id="KW-0808">Transferase</keyword>
<dbReference type="Gene3D" id="3.40.50.2000">
    <property type="entry name" value="Glycogen Phosphorylase B"/>
    <property type="match status" value="2"/>
</dbReference>
<gene>
    <name evidence="5" type="ORF">KEC57_00870</name>
</gene>
<evidence type="ECO:0000259" key="4">
    <source>
        <dbReference type="Pfam" id="PF13439"/>
    </source>
</evidence>
<dbReference type="SUPFAM" id="SSF53756">
    <property type="entry name" value="UDP-Glycosyltransferase/glycogen phosphorylase"/>
    <property type="match status" value="1"/>
</dbReference>
<evidence type="ECO:0000256" key="2">
    <source>
        <dbReference type="ARBA" id="ARBA00022679"/>
    </source>
</evidence>
<dbReference type="RefSeq" id="WP_229382632.1">
    <property type="nucleotide sequence ID" value="NZ_JAGTTN010000001.1"/>
</dbReference>
<comment type="caution">
    <text evidence="5">The sequence shown here is derived from an EMBL/GenBank/DDBJ whole genome shotgun (WGS) entry which is preliminary data.</text>
</comment>
<dbReference type="Pfam" id="PF00534">
    <property type="entry name" value="Glycos_transf_1"/>
    <property type="match status" value="1"/>
</dbReference>
<keyword evidence="1" id="KW-0328">Glycosyltransferase</keyword>
<feature type="domain" description="Glycosyltransferase subfamily 4-like N-terminal" evidence="4">
    <location>
        <begin position="19"/>
        <end position="178"/>
    </location>
</feature>
<dbReference type="Proteomes" id="UP001139354">
    <property type="component" value="Unassembled WGS sequence"/>
</dbReference>
<dbReference type="InterPro" id="IPR028098">
    <property type="entry name" value="Glyco_trans_4-like_N"/>
</dbReference>
<evidence type="ECO:0000259" key="3">
    <source>
        <dbReference type="Pfam" id="PF00534"/>
    </source>
</evidence>
<name>A0A9X1S0M0_9MICO</name>
<dbReference type="Pfam" id="PF13439">
    <property type="entry name" value="Glyco_transf_4"/>
    <property type="match status" value="1"/>
</dbReference>
<dbReference type="GO" id="GO:0016757">
    <property type="term" value="F:glycosyltransferase activity"/>
    <property type="evidence" value="ECO:0007669"/>
    <property type="project" value="UniProtKB-KW"/>
</dbReference>
<keyword evidence="6" id="KW-1185">Reference proteome</keyword>
<evidence type="ECO:0000256" key="1">
    <source>
        <dbReference type="ARBA" id="ARBA00022676"/>
    </source>
</evidence>